<sequence>MMASTKFPAGNILPPTHSLMGKTESRCKVTTPRGLFGKCPGIRGGRRSVRSKYFIGSSSQLLSVPYRTSLQSLPEKSPSIRSAEKPESIRTGNTART</sequence>
<feature type="region of interest" description="Disordered" evidence="1">
    <location>
        <begin position="70"/>
        <end position="97"/>
    </location>
</feature>
<proteinExistence type="predicted"/>
<dbReference type="Proteomes" id="UP000499080">
    <property type="component" value="Unassembled WGS sequence"/>
</dbReference>
<dbReference type="AlphaFoldDB" id="A0A4Y2CJ75"/>
<name>A0A4Y2CJ75_ARAVE</name>
<protein>
    <submittedName>
        <fullName evidence="2">Uncharacterized protein</fullName>
    </submittedName>
</protein>
<comment type="caution">
    <text evidence="2">The sequence shown here is derived from an EMBL/GenBank/DDBJ whole genome shotgun (WGS) entry which is preliminary data.</text>
</comment>
<keyword evidence="3" id="KW-1185">Reference proteome</keyword>
<evidence type="ECO:0000256" key="1">
    <source>
        <dbReference type="SAM" id="MobiDB-lite"/>
    </source>
</evidence>
<accession>A0A4Y2CJ75</accession>
<evidence type="ECO:0000313" key="2">
    <source>
        <dbReference type="EMBL" id="GBM04393.1"/>
    </source>
</evidence>
<gene>
    <name evidence="2" type="ORF">AVEN_35575_1</name>
</gene>
<reference evidence="2 3" key="1">
    <citation type="journal article" date="2019" name="Sci. Rep.">
        <title>Orb-weaving spider Araneus ventricosus genome elucidates the spidroin gene catalogue.</title>
        <authorList>
            <person name="Kono N."/>
            <person name="Nakamura H."/>
            <person name="Ohtoshi R."/>
            <person name="Moran D.A.P."/>
            <person name="Shinohara A."/>
            <person name="Yoshida Y."/>
            <person name="Fujiwara M."/>
            <person name="Mori M."/>
            <person name="Tomita M."/>
            <person name="Arakawa K."/>
        </authorList>
    </citation>
    <scope>NUCLEOTIDE SEQUENCE [LARGE SCALE GENOMIC DNA]</scope>
</reference>
<evidence type="ECO:0000313" key="3">
    <source>
        <dbReference type="Proteomes" id="UP000499080"/>
    </source>
</evidence>
<organism evidence="2 3">
    <name type="scientific">Araneus ventricosus</name>
    <name type="common">Orbweaver spider</name>
    <name type="synonym">Epeira ventricosa</name>
    <dbReference type="NCBI Taxonomy" id="182803"/>
    <lineage>
        <taxon>Eukaryota</taxon>
        <taxon>Metazoa</taxon>
        <taxon>Ecdysozoa</taxon>
        <taxon>Arthropoda</taxon>
        <taxon>Chelicerata</taxon>
        <taxon>Arachnida</taxon>
        <taxon>Araneae</taxon>
        <taxon>Araneomorphae</taxon>
        <taxon>Entelegynae</taxon>
        <taxon>Araneoidea</taxon>
        <taxon>Araneidae</taxon>
        <taxon>Araneus</taxon>
    </lineage>
</organism>
<dbReference type="EMBL" id="BGPR01000202">
    <property type="protein sequence ID" value="GBM04393.1"/>
    <property type="molecule type" value="Genomic_DNA"/>
</dbReference>
<feature type="region of interest" description="Disordered" evidence="1">
    <location>
        <begin position="1"/>
        <end position="25"/>
    </location>
</feature>